<dbReference type="PROSITE" id="PS50056">
    <property type="entry name" value="TYR_PHOSPHATASE_2"/>
    <property type="match status" value="1"/>
</dbReference>
<dbReference type="SUPFAM" id="SSF49562">
    <property type="entry name" value="C2 domain (Calcium/lipid-binding domain, CaLB)"/>
    <property type="match status" value="1"/>
</dbReference>
<dbReference type="PROSITE" id="PS00383">
    <property type="entry name" value="TYR_PHOSPHATASE_1"/>
    <property type="match status" value="1"/>
</dbReference>
<evidence type="ECO:0000259" key="8">
    <source>
        <dbReference type="PROSITE" id="PS51181"/>
    </source>
</evidence>
<evidence type="ECO:0000259" key="7">
    <source>
        <dbReference type="PROSITE" id="PS50056"/>
    </source>
</evidence>
<feature type="transmembrane region" description="Helical" evidence="6">
    <location>
        <begin position="148"/>
        <end position="172"/>
    </location>
</feature>
<dbReference type="InterPro" id="IPR045102">
    <property type="entry name" value="PTP_VSP_TPTE"/>
</dbReference>
<dbReference type="SUPFAM" id="SSF52799">
    <property type="entry name" value="(Phosphotyrosine protein) phosphatases II"/>
    <property type="match status" value="1"/>
</dbReference>
<dbReference type="FunCoup" id="A0A1S3GTN1">
    <property type="interactions" value="297"/>
</dbReference>
<evidence type="ECO:0000256" key="3">
    <source>
        <dbReference type="ARBA" id="ARBA00022801"/>
    </source>
</evidence>
<dbReference type="Pfam" id="PF00520">
    <property type="entry name" value="Ion_trans"/>
    <property type="match status" value="1"/>
</dbReference>
<dbReference type="PANTHER" id="PTHR12305">
    <property type="entry name" value="PHOSPHATASE WITH HOMOLOGY TO TENSIN"/>
    <property type="match status" value="1"/>
</dbReference>
<accession>A0A1S3GTN1</accession>
<dbReference type="InterPro" id="IPR014020">
    <property type="entry name" value="Tensin_C2-dom"/>
</dbReference>
<keyword evidence="10" id="KW-1185">Reference proteome</keyword>
<evidence type="ECO:0000256" key="5">
    <source>
        <dbReference type="ARBA" id="ARBA00023136"/>
    </source>
</evidence>
<dbReference type="FunFam" id="2.60.40.1110:FF:000004">
    <property type="entry name" value="Voltage-sensor containing phosphatase"/>
    <property type="match status" value="1"/>
</dbReference>
<evidence type="ECO:0000313" key="11">
    <source>
        <dbReference type="RefSeq" id="XP_012892263.1"/>
    </source>
</evidence>
<feature type="non-terminal residue" evidence="11">
    <location>
        <position position="1"/>
    </location>
</feature>
<dbReference type="GeneID" id="106001847"/>
<dbReference type="Pfam" id="PF22784">
    <property type="entry name" value="PTP-SAK"/>
    <property type="match status" value="1"/>
</dbReference>
<evidence type="ECO:0000313" key="10">
    <source>
        <dbReference type="Proteomes" id="UP000081671"/>
    </source>
</evidence>
<dbReference type="InterPro" id="IPR035892">
    <property type="entry name" value="C2_domain_sf"/>
</dbReference>
<dbReference type="Gene3D" id="2.60.40.1110">
    <property type="match status" value="1"/>
</dbReference>
<dbReference type="SUPFAM" id="SSF81324">
    <property type="entry name" value="Voltage-gated potassium channels"/>
    <property type="match status" value="1"/>
</dbReference>
<protein>
    <submittedName>
        <fullName evidence="11">Phosphatidylinositol 3,4,5-trisphosphate 3-phosphatase TPTE2-like</fullName>
    </submittedName>
</protein>
<feature type="domain" description="Tyrosine specific protein phosphatases" evidence="7">
    <location>
        <begin position="369"/>
        <end position="429"/>
    </location>
</feature>
<dbReference type="SMART" id="SM01326">
    <property type="entry name" value="PTEN_C2"/>
    <property type="match status" value="1"/>
</dbReference>
<dbReference type="GO" id="GO:0005216">
    <property type="term" value="F:monoatomic ion channel activity"/>
    <property type="evidence" value="ECO:0007669"/>
    <property type="project" value="InterPro"/>
</dbReference>
<keyword evidence="3" id="KW-0378">Hydrolase</keyword>
<dbReference type="GO" id="GO:0016020">
    <property type="term" value="C:membrane"/>
    <property type="evidence" value="ECO:0007669"/>
    <property type="project" value="UniProtKB-SubCell"/>
</dbReference>
<dbReference type="PROSITE" id="PS51182">
    <property type="entry name" value="C2_TENSIN"/>
    <property type="match status" value="1"/>
</dbReference>
<evidence type="ECO:0000256" key="4">
    <source>
        <dbReference type="ARBA" id="ARBA00022989"/>
    </source>
</evidence>
<dbReference type="GO" id="GO:0016314">
    <property type="term" value="F:phosphatidylinositol-3,4,5-trisphosphate 3-phosphatase activity"/>
    <property type="evidence" value="ECO:0007669"/>
    <property type="project" value="TreeGrafter"/>
</dbReference>
<sequence>VDQGNATEWMTEGSFPKREDSDLTAVIVQDNENISNCVDQGNATEWMTEGSFPKREDSDLTAVIVQDNENISNCTSAYEFCSAHGDGSATESWHIEMSGTVNKKGKISVENQGETHKKAYSPEKKVVEIKELYWNYIKKIANRIVSSIAFRLLGLLLIFVDLALMVTDIAVTSSKLYIPLEYRSISFVIALYFLVDILLQVYVKGNKHYFSDILNILDAVIIGIILLIDVTYIFFYAGFFKDIQRMSVFFRLLRLVTLMRIFHLANQKRHLERVIRRLVSGNKRRYDKDGFDLDLTYITERLIAMSFPSSGKHSFYRNPMEEVTRFLESRHAEHYFVYNLCSERSYDPKFFHHRMHRIMIDDHNVPSLEEMILFSKEVIAWLSKDPQNIIVIHCKGGKGRTGTMICVCLIATGTFLTAKESLKYFGDRRTDTTFSKKFQGVETPSQSRYVGYFETIRNVCNWQLPLKKILKITKIVIYSIQGIGQGDGKDLNIEIILQHRTVLTCTLQTCTVLHDPDKNRAIFIVPNCPDLQNDVKVRFLSTNLPNHYDECAFFFWFHASMIEGNRLYLTRNELDNPHNKNTWSIYHPDFAVEMIFEEVFS</sequence>
<dbReference type="CDD" id="cd14510">
    <property type="entry name" value="PTP_VSP_TPTE"/>
    <property type="match status" value="1"/>
</dbReference>
<proteinExistence type="predicted"/>
<evidence type="ECO:0000256" key="2">
    <source>
        <dbReference type="ARBA" id="ARBA00022692"/>
    </source>
</evidence>
<dbReference type="PROSITE" id="PS51181">
    <property type="entry name" value="PPASE_TENSIN"/>
    <property type="match status" value="1"/>
</dbReference>
<name>A0A1S3GTN1_DIPOR</name>
<dbReference type="InterPro" id="IPR057023">
    <property type="entry name" value="PTP-SAK"/>
</dbReference>
<dbReference type="InterPro" id="IPR029021">
    <property type="entry name" value="Prot-tyrosine_phosphatase-like"/>
</dbReference>
<dbReference type="KEGG" id="dord:106001847"/>
<dbReference type="Pfam" id="PF10409">
    <property type="entry name" value="PTEN_C2"/>
    <property type="match status" value="1"/>
</dbReference>
<keyword evidence="5 6" id="KW-0472">Membrane</keyword>
<reference evidence="11" key="1">
    <citation type="submission" date="2025-08" db="UniProtKB">
        <authorList>
            <consortium name="RefSeq"/>
        </authorList>
    </citation>
    <scope>IDENTIFICATION</scope>
    <source>
        <tissue evidence="11">Kidney</tissue>
    </source>
</reference>
<dbReference type="InterPro" id="IPR016130">
    <property type="entry name" value="Tyr_Pase_AS"/>
</dbReference>
<comment type="subcellular location">
    <subcellularLocation>
        <location evidence="1">Membrane</location>
        <topology evidence="1">Multi-pass membrane protein</topology>
    </subcellularLocation>
</comment>
<evidence type="ECO:0000259" key="9">
    <source>
        <dbReference type="PROSITE" id="PS51182"/>
    </source>
</evidence>
<dbReference type="Gene3D" id="1.20.120.350">
    <property type="entry name" value="Voltage-gated potassium channels. Chain C"/>
    <property type="match status" value="1"/>
</dbReference>
<evidence type="ECO:0000256" key="1">
    <source>
        <dbReference type="ARBA" id="ARBA00004141"/>
    </source>
</evidence>
<keyword evidence="2 6" id="KW-0812">Transmembrane</keyword>
<dbReference type="GO" id="GO:0005829">
    <property type="term" value="C:cytosol"/>
    <property type="evidence" value="ECO:0007669"/>
    <property type="project" value="TreeGrafter"/>
</dbReference>
<feature type="transmembrane region" description="Helical" evidence="6">
    <location>
        <begin position="184"/>
        <end position="203"/>
    </location>
</feature>
<dbReference type="Proteomes" id="UP000081671">
    <property type="component" value="Unplaced"/>
</dbReference>
<dbReference type="InterPro" id="IPR027359">
    <property type="entry name" value="Volt_channel_dom_sf"/>
</dbReference>
<dbReference type="AlphaFoldDB" id="A0A1S3GTN1"/>
<dbReference type="Gene3D" id="3.90.190.10">
    <property type="entry name" value="Protein tyrosine phosphatase superfamily"/>
    <property type="match status" value="1"/>
</dbReference>
<feature type="domain" description="Phosphatase tensin-type" evidence="8">
    <location>
        <begin position="284"/>
        <end position="460"/>
    </location>
</feature>
<keyword evidence="4 6" id="KW-1133">Transmembrane helix</keyword>
<dbReference type="InterPro" id="IPR005821">
    <property type="entry name" value="Ion_trans_dom"/>
</dbReference>
<organism evidence="10 11">
    <name type="scientific">Dipodomys ordii</name>
    <name type="common">Ord's kangaroo rat</name>
    <dbReference type="NCBI Taxonomy" id="10020"/>
    <lineage>
        <taxon>Eukaryota</taxon>
        <taxon>Metazoa</taxon>
        <taxon>Chordata</taxon>
        <taxon>Craniata</taxon>
        <taxon>Vertebrata</taxon>
        <taxon>Euteleostomi</taxon>
        <taxon>Mammalia</taxon>
        <taxon>Eutheria</taxon>
        <taxon>Euarchontoglires</taxon>
        <taxon>Glires</taxon>
        <taxon>Rodentia</taxon>
        <taxon>Castorimorpha</taxon>
        <taxon>Heteromyidae</taxon>
        <taxon>Dipodomyinae</taxon>
        <taxon>Dipodomys</taxon>
    </lineage>
</organism>
<evidence type="ECO:0000256" key="6">
    <source>
        <dbReference type="SAM" id="Phobius"/>
    </source>
</evidence>
<feature type="transmembrane region" description="Helical" evidence="6">
    <location>
        <begin position="215"/>
        <end position="236"/>
    </location>
</feature>
<feature type="domain" description="C2 tensin-type" evidence="9">
    <location>
        <begin position="467"/>
        <end position="599"/>
    </location>
</feature>
<dbReference type="OrthoDB" id="16692at2759"/>
<dbReference type="PANTHER" id="PTHR12305:SF60">
    <property type="entry name" value="PHOSPHATIDYLINOSITOL 3,4,5-TRISPHOSPHATE 3-PHOSPHATASE TPTE2-RELATED"/>
    <property type="match status" value="1"/>
</dbReference>
<dbReference type="InParanoid" id="A0A1S3GTN1"/>
<dbReference type="RefSeq" id="XP_012892263.1">
    <property type="nucleotide sequence ID" value="XM_013036809.1"/>
</dbReference>
<dbReference type="InterPro" id="IPR051281">
    <property type="entry name" value="Dual-spec_lipid-protein_phosph"/>
</dbReference>
<gene>
    <name evidence="11" type="primary">LOC106001847</name>
</gene>
<dbReference type="InterPro" id="IPR029023">
    <property type="entry name" value="Tensin_phosphatase"/>
</dbReference>
<dbReference type="InterPro" id="IPR000387">
    <property type="entry name" value="Tyr_Pase_dom"/>
</dbReference>